<dbReference type="AlphaFoldDB" id="A0A9J6GFZ9"/>
<comment type="similarity">
    <text evidence="3">Belongs to the CD36 family.</text>
</comment>
<keyword evidence="8" id="KW-1015">Disulfide bond</keyword>
<evidence type="ECO:0000256" key="2">
    <source>
        <dbReference type="ARBA" id="ARBA00004651"/>
    </source>
</evidence>
<dbReference type="PRINTS" id="PR01609">
    <property type="entry name" value="CD36FAMILY"/>
</dbReference>
<evidence type="ECO:0000256" key="12">
    <source>
        <dbReference type="ARBA" id="ARBA00042244"/>
    </source>
</evidence>
<dbReference type="GO" id="GO:0005737">
    <property type="term" value="C:cytoplasm"/>
    <property type="evidence" value="ECO:0007669"/>
    <property type="project" value="TreeGrafter"/>
</dbReference>
<reference evidence="13 14" key="1">
    <citation type="journal article" date="2020" name="Cell">
        <title>Large-Scale Comparative Analyses of Tick Genomes Elucidate Their Genetic Diversity and Vector Capacities.</title>
        <authorList>
            <consortium name="Tick Genome and Microbiome Consortium (TIGMIC)"/>
            <person name="Jia N."/>
            <person name="Wang J."/>
            <person name="Shi W."/>
            <person name="Du L."/>
            <person name="Sun Y."/>
            <person name="Zhan W."/>
            <person name="Jiang J.F."/>
            <person name="Wang Q."/>
            <person name="Zhang B."/>
            <person name="Ji P."/>
            <person name="Bell-Sakyi L."/>
            <person name="Cui X.M."/>
            <person name="Yuan T.T."/>
            <person name="Jiang B.G."/>
            <person name="Yang W.F."/>
            <person name="Lam T.T."/>
            <person name="Chang Q.C."/>
            <person name="Ding S.J."/>
            <person name="Wang X.J."/>
            <person name="Zhu J.G."/>
            <person name="Ruan X.D."/>
            <person name="Zhao L."/>
            <person name="Wei J.T."/>
            <person name="Ye R.Z."/>
            <person name="Que T.C."/>
            <person name="Du C.H."/>
            <person name="Zhou Y.H."/>
            <person name="Cheng J.X."/>
            <person name="Dai P.F."/>
            <person name="Guo W.B."/>
            <person name="Han X.H."/>
            <person name="Huang E.J."/>
            <person name="Li L.F."/>
            <person name="Wei W."/>
            <person name="Gao Y.C."/>
            <person name="Liu J.Z."/>
            <person name="Shao H.Z."/>
            <person name="Wang X."/>
            <person name="Wang C.C."/>
            <person name="Yang T.C."/>
            <person name="Huo Q.B."/>
            <person name="Li W."/>
            <person name="Chen H.Y."/>
            <person name="Chen S.E."/>
            <person name="Zhou L.G."/>
            <person name="Ni X.B."/>
            <person name="Tian J.H."/>
            <person name="Sheng Y."/>
            <person name="Liu T."/>
            <person name="Pan Y.S."/>
            <person name="Xia L.Y."/>
            <person name="Li J."/>
            <person name="Zhao F."/>
            <person name="Cao W.C."/>
        </authorList>
    </citation>
    <scope>NUCLEOTIDE SEQUENCE [LARGE SCALE GENOMIC DNA]</scope>
    <source>
        <strain evidence="13">HaeL-2018</strain>
    </source>
</reference>
<evidence type="ECO:0000256" key="6">
    <source>
        <dbReference type="ARBA" id="ARBA00022989"/>
    </source>
</evidence>
<evidence type="ECO:0000313" key="14">
    <source>
        <dbReference type="Proteomes" id="UP000821853"/>
    </source>
</evidence>
<proteinExistence type="inferred from homology"/>
<dbReference type="InterPro" id="IPR002159">
    <property type="entry name" value="CD36_fam"/>
</dbReference>
<keyword evidence="9" id="KW-0675">Receptor</keyword>
<dbReference type="Proteomes" id="UP000821853">
    <property type="component" value="Chromosome 4"/>
</dbReference>
<sequence length="106" mass="11973">MLFHDLYLQQKRVILGFLTSDPVYTPPGRVVGRVCEAQTGKNHSTGSDSVTIAQLQLREGSETLKKWSNVRVPIYMSFHLFNITNPEEFGAGEKAEVKQVGPYVYR</sequence>
<evidence type="ECO:0000256" key="11">
    <source>
        <dbReference type="ARBA" id="ARBA00040821"/>
    </source>
</evidence>
<dbReference type="VEuPathDB" id="VectorBase:HLOH_040457"/>
<dbReference type="GO" id="GO:0005901">
    <property type="term" value="C:caveola"/>
    <property type="evidence" value="ECO:0007669"/>
    <property type="project" value="UniProtKB-SubCell"/>
</dbReference>
<keyword evidence="14" id="KW-1185">Reference proteome</keyword>
<dbReference type="EMBL" id="JABSTR010000006">
    <property type="protein sequence ID" value="KAH9373384.1"/>
    <property type="molecule type" value="Genomic_DNA"/>
</dbReference>
<comment type="subcellular location">
    <subcellularLocation>
        <location evidence="2">Cell membrane</location>
        <topology evidence="2">Multi-pass membrane protein</topology>
    </subcellularLocation>
    <subcellularLocation>
        <location evidence="1">Membrane</location>
        <location evidence="1">Caveola</location>
        <topology evidence="1">Multi-pass membrane protein</topology>
    </subcellularLocation>
</comment>
<organism evidence="13 14">
    <name type="scientific">Haemaphysalis longicornis</name>
    <name type="common">Bush tick</name>
    <dbReference type="NCBI Taxonomy" id="44386"/>
    <lineage>
        <taxon>Eukaryota</taxon>
        <taxon>Metazoa</taxon>
        <taxon>Ecdysozoa</taxon>
        <taxon>Arthropoda</taxon>
        <taxon>Chelicerata</taxon>
        <taxon>Arachnida</taxon>
        <taxon>Acari</taxon>
        <taxon>Parasitiformes</taxon>
        <taxon>Ixodida</taxon>
        <taxon>Ixodoidea</taxon>
        <taxon>Ixodidae</taxon>
        <taxon>Haemaphysalinae</taxon>
        <taxon>Haemaphysalis</taxon>
    </lineage>
</organism>
<protein>
    <recommendedName>
        <fullName evidence="11">Scavenger receptor class B member 1</fullName>
    </recommendedName>
    <alternativeName>
        <fullName evidence="12">SR-BI</fullName>
    </alternativeName>
</protein>
<evidence type="ECO:0000256" key="10">
    <source>
        <dbReference type="ARBA" id="ARBA00023180"/>
    </source>
</evidence>
<accession>A0A9J6GFZ9</accession>
<keyword evidence="6" id="KW-1133">Transmembrane helix</keyword>
<keyword evidence="7" id="KW-0472">Membrane</keyword>
<evidence type="ECO:0000256" key="8">
    <source>
        <dbReference type="ARBA" id="ARBA00023157"/>
    </source>
</evidence>
<name>A0A9J6GFZ9_HAELO</name>
<evidence type="ECO:0000256" key="1">
    <source>
        <dbReference type="ARBA" id="ARBA00004189"/>
    </source>
</evidence>
<evidence type="ECO:0000256" key="9">
    <source>
        <dbReference type="ARBA" id="ARBA00023170"/>
    </source>
</evidence>
<gene>
    <name evidence="13" type="ORF">HPB48_018437</name>
</gene>
<keyword evidence="5" id="KW-0812">Transmembrane</keyword>
<dbReference type="PANTHER" id="PTHR11923">
    <property type="entry name" value="SCAVENGER RECEPTOR CLASS B TYPE-1 SR-B1"/>
    <property type="match status" value="1"/>
</dbReference>
<evidence type="ECO:0000256" key="7">
    <source>
        <dbReference type="ARBA" id="ARBA00023136"/>
    </source>
</evidence>
<comment type="caution">
    <text evidence="13">The sequence shown here is derived from an EMBL/GenBank/DDBJ whole genome shotgun (WGS) entry which is preliminary data.</text>
</comment>
<evidence type="ECO:0000256" key="5">
    <source>
        <dbReference type="ARBA" id="ARBA00022692"/>
    </source>
</evidence>
<evidence type="ECO:0000313" key="13">
    <source>
        <dbReference type="EMBL" id="KAH9373384.1"/>
    </source>
</evidence>
<keyword evidence="10" id="KW-0325">Glycoprotein</keyword>
<keyword evidence="4" id="KW-1003">Cell membrane</keyword>
<dbReference type="PANTHER" id="PTHR11923:SF110">
    <property type="entry name" value="SCAVENGER RECEPTOR CLASS B MEMBER 1"/>
    <property type="match status" value="1"/>
</dbReference>
<dbReference type="OrthoDB" id="18585at2759"/>
<dbReference type="GO" id="GO:0005044">
    <property type="term" value="F:scavenger receptor activity"/>
    <property type="evidence" value="ECO:0007669"/>
    <property type="project" value="TreeGrafter"/>
</dbReference>
<evidence type="ECO:0000256" key="4">
    <source>
        <dbReference type="ARBA" id="ARBA00022475"/>
    </source>
</evidence>
<dbReference type="Pfam" id="PF01130">
    <property type="entry name" value="CD36"/>
    <property type="match status" value="1"/>
</dbReference>
<evidence type="ECO:0000256" key="3">
    <source>
        <dbReference type="ARBA" id="ARBA00010532"/>
    </source>
</evidence>